<dbReference type="Pfam" id="PF02698">
    <property type="entry name" value="DUF218"/>
    <property type="match status" value="1"/>
</dbReference>
<dbReference type="EMBL" id="BAABDD010000009">
    <property type="protein sequence ID" value="GAA3743284.1"/>
    <property type="molecule type" value="Genomic_DNA"/>
</dbReference>
<protein>
    <recommendedName>
        <fullName evidence="1">DUF218 domain-containing protein</fullName>
    </recommendedName>
</protein>
<proteinExistence type="predicted"/>
<dbReference type="Proteomes" id="UP001500908">
    <property type="component" value="Unassembled WGS sequence"/>
</dbReference>
<reference evidence="3" key="1">
    <citation type="journal article" date="2019" name="Int. J. Syst. Evol. Microbiol.">
        <title>The Global Catalogue of Microorganisms (GCM) 10K type strain sequencing project: providing services to taxonomists for standard genome sequencing and annotation.</title>
        <authorList>
            <consortium name="The Broad Institute Genomics Platform"/>
            <consortium name="The Broad Institute Genome Sequencing Center for Infectious Disease"/>
            <person name="Wu L."/>
            <person name="Ma J."/>
        </authorList>
    </citation>
    <scope>NUCLEOTIDE SEQUENCE [LARGE SCALE GENOMIC DNA]</scope>
    <source>
        <strain evidence="3">JCM 17137</strain>
    </source>
</reference>
<evidence type="ECO:0000313" key="2">
    <source>
        <dbReference type="EMBL" id="GAA3743284.1"/>
    </source>
</evidence>
<dbReference type="InterPro" id="IPR003848">
    <property type="entry name" value="DUF218"/>
</dbReference>
<dbReference type="Gene3D" id="3.40.50.620">
    <property type="entry name" value="HUPs"/>
    <property type="match status" value="1"/>
</dbReference>
<gene>
    <name evidence="2" type="ORF">GCM10022402_23700</name>
</gene>
<dbReference type="CDD" id="cd06259">
    <property type="entry name" value="YdcF-like"/>
    <property type="match status" value="1"/>
</dbReference>
<accession>A0ABP7FN22</accession>
<organism evidence="2 3">
    <name type="scientific">Salinactinospora qingdaonensis</name>
    <dbReference type="NCBI Taxonomy" id="702744"/>
    <lineage>
        <taxon>Bacteria</taxon>
        <taxon>Bacillati</taxon>
        <taxon>Actinomycetota</taxon>
        <taxon>Actinomycetes</taxon>
        <taxon>Streptosporangiales</taxon>
        <taxon>Nocardiopsidaceae</taxon>
        <taxon>Salinactinospora</taxon>
    </lineage>
</organism>
<keyword evidence="3" id="KW-1185">Reference proteome</keyword>
<feature type="domain" description="DUF218" evidence="1">
    <location>
        <begin position="33"/>
        <end position="150"/>
    </location>
</feature>
<evidence type="ECO:0000313" key="3">
    <source>
        <dbReference type="Proteomes" id="UP001500908"/>
    </source>
</evidence>
<sequence length="233" mass="25855">MMPQLDTEVRALARTLWEFHAAPARWEAPETADLILALGSHDVRVAVHAGRLWAAGAAPLVLISGGHGRRTSGKDGHARWQRCEAEVFAEVARDVAGVPDSALLLERHATHTGENFALSRTLAEEHGLKVGRAIVTAKPYMGRRALATAEVRWPDVDWVFRCFPGGYDGYLDEWHSERELIHFLVGDLQRLEVYAERGWNTRVEVPTAVTKAYERLVKLGFTDHAVPGVPLAQ</sequence>
<dbReference type="PANTHER" id="PTHR30336">
    <property type="entry name" value="INNER MEMBRANE PROTEIN, PROBABLE PERMEASE"/>
    <property type="match status" value="1"/>
</dbReference>
<dbReference type="InterPro" id="IPR051599">
    <property type="entry name" value="Cell_Envelope_Assoc"/>
</dbReference>
<dbReference type="InterPro" id="IPR014729">
    <property type="entry name" value="Rossmann-like_a/b/a_fold"/>
</dbReference>
<comment type="caution">
    <text evidence="2">The sequence shown here is derived from an EMBL/GenBank/DDBJ whole genome shotgun (WGS) entry which is preliminary data.</text>
</comment>
<evidence type="ECO:0000259" key="1">
    <source>
        <dbReference type="Pfam" id="PF02698"/>
    </source>
</evidence>
<dbReference type="PANTHER" id="PTHR30336:SF20">
    <property type="entry name" value="DUF218 DOMAIN-CONTAINING PROTEIN"/>
    <property type="match status" value="1"/>
</dbReference>
<name>A0ABP7FN22_9ACTN</name>